<comment type="caution">
    <text evidence="1">The sequence shown here is derived from an EMBL/GenBank/DDBJ whole genome shotgun (WGS) entry which is preliminary data.</text>
</comment>
<dbReference type="EMBL" id="JAYLVJ010000002">
    <property type="protein sequence ID" value="MEO1752915.1"/>
    <property type="molecule type" value="Genomic_DNA"/>
</dbReference>
<dbReference type="RefSeq" id="WP_176957002.1">
    <property type="nucleotide sequence ID" value="NZ_CP015959.1"/>
</dbReference>
<name>A0ABV0DTI3_9BURK</name>
<gene>
    <name evidence="1" type="ORF">VOI32_03100</name>
</gene>
<dbReference type="Proteomes" id="UP001462961">
    <property type="component" value="Unassembled WGS sequence"/>
</dbReference>
<evidence type="ECO:0000313" key="2">
    <source>
        <dbReference type="Proteomes" id="UP001462961"/>
    </source>
</evidence>
<accession>A0ABV0DTI3</accession>
<keyword evidence="2" id="KW-1185">Reference proteome</keyword>
<protein>
    <submittedName>
        <fullName evidence="1">Uncharacterized protein</fullName>
    </submittedName>
</protein>
<reference evidence="1 2" key="1">
    <citation type="submission" date="2024-01" db="EMBL/GenBank/DDBJ databases">
        <title>The diversity of rhizobia nodulating Mimosa spp. in eleven states of Brazil covering several biomes is determined by host plant, location, and edaphic factors.</title>
        <authorList>
            <person name="Rouws L."/>
            <person name="Barauna A."/>
            <person name="Beukes C."/>
            <person name="De Faria S.M."/>
            <person name="Gross E."/>
            <person name="Dos Reis Junior F.B."/>
            <person name="Simon M."/>
            <person name="Maluk M."/>
            <person name="Odee D.W."/>
            <person name="Kenicer G."/>
            <person name="Young J.P.W."/>
            <person name="Reis V.M."/>
            <person name="Zilli J."/>
            <person name="James E.K."/>
        </authorList>
    </citation>
    <scope>NUCLEOTIDE SEQUENCE [LARGE SCALE GENOMIC DNA]</scope>
    <source>
        <strain evidence="1 2">JHI1651</strain>
    </source>
</reference>
<organism evidence="1 2">
    <name type="scientific">Paraburkholderia caribensis</name>
    <dbReference type="NCBI Taxonomy" id="75105"/>
    <lineage>
        <taxon>Bacteria</taxon>
        <taxon>Pseudomonadati</taxon>
        <taxon>Pseudomonadota</taxon>
        <taxon>Betaproteobacteria</taxon>
        <taxon>Burkholderiales</taxon>
        <taxon>Burkholderiaceae</taxon>
        <taxon>Paraburkholderia</taxon>
    </lineage>
</organism>
<proteinExistence type="predicted"/>
<sequence length="57" mass="6411">MTKKLVLVDHQNKQKVVLSLMDESFGAAIFSRLFGYGSNTATVTRMPAVVHPRHLRI</sequence>
<evidence type="ECO:0000313" key="1">
    <source>
        <dbReference type="EMBL" id="MEO1752915.1"/>
    </source>
</evidence>